<dbReference type="EMBL" id="JAAKZF010000021">
    <property type="protein sequence ID" value="NGO52711.1"/>
    <property type="molecule type" value="Genomic_DNA"/>
</dbReference>
<evidence type="ECO:0000313" key="8">
    <source>
        <dbReference type="Proteomes" id="UP001642900"/>
    </source>
</evidence>
<evidence type="ECO:0000313" key="7">
    <source>
        <dbReference type="EMBL" id="NGO52711.1"/>
    </source>
</evidence>
<dbReference type="Gene3D" id="3.40.50.300">
    <property type="entry name" value="P-loop containing nucleotide triphosphate hydrolases"/>
    <property type="match status" value="1"/>
</dbReference>
<dbReference type="SMART" id="SM00382">
    <property type="entry name" value="AAA"/>
    <property type="match status" value="1"/>
</dbReference>
<evidence type="ECO:0000256" key="5">
    <source>
        <dbReference type="ARBA" id="ARBA00022840"/>
    </source>
</evidence>
<protein>
    <submittedName>
        <fullName evidence="7">ABC transporter ATP-binding protein</fullName>
    </submittedName>
</protein>
<dbReference type="GO" id="GO:0016887">
    <property type="term" value="F:ATP hydrolysis activity"/>
    <property type="evidence" value="ECO:0007669"/>
    <property type="project" value="InterPro"/>
</dbReference>
<accession>A0A6G4WD78</accession>
<dbReference type="InterPro" id="IPR017871">
    <property type="entry name" value="ABC_transporter-like_CS"/>
</dbReference>
<dbReference type="PANTHER" id="PTHR43067">
    <property type="entry name" value="OLIGOPEPTIDE/DIPEPTIDE ABC TRANSPORTER, ATPASE SUBUNIT"/>
    <property type="match status" value="1"/>
</dbReference>
<dbReference type="GO" id="GO:0055085">
    <property type="term" value="P:transmembrane transport"/>
    <property type="evidence" value="ECO:0007669"/>
    <property type="project" value="UniProtKB-ARBA"/>
</dbReference>
<evidence type="ECO:0000256" key="2">
    <source>
        <dbReference type="ARBA" id="ARBA00005417"/>
    </source>
</evidence>
<dbReference type="Proteomes" id="UP001642900">
    <property type="component" value="Unassembled WGS sequence"/>
</dbReference>
<comment type="similarity">
    <text evidence="2">Belongs to the ABC transporter superfamily.</text>
</comment>
<keyword evidence="4" id="KW-0547">Nucleotide-binding</keyword>
<dbReference type="Pfam" id="PF08352">
    <property type="entry name" value="oligo_HPY"/>
    <property type="match status" value="1"/>
</dbReference>
<evidence type="ECO:0000256" key="4">
    <source>
        <dbReference type="ARBA" id="ARBA00022741"/>
    </source>
</evidence>
<proteinExistence type="inferred from homology"/>
<gene>
    <name evidence="7" type="ORF">G6N73_16250</name>
</gene>
<comment type="caution">
    <text evidence="7">The sequence shown here is derived from an EMBL/GenBank/DDBJ whole genome shotgun (WGS) entry which is preliminary data.</text>
</comment>
<dbReference type="NCBIfam" id="TIGR01727">
    <property type="entry name" value="oligo_HPY"/>
    <property type="match status" value="1"/>
</dbReference>
<dbReference type="PROSITE" id="PS50893">
    <property type="entry name" value="ABC_TRANSPORTER_2"/>
    <property type="match status" value="1"/>
</dbReference>
<dbReference type="AlphaFoldDB" id="A0A6G4WD78"/>
<comment type="subcellular location">
    <subcellularLocation>
        <location evidence="1">Cell inner membrane</location>
        <topology evidence="1">Peripheral membrane protein</topology>
    </subcellularLocation>
</comment>
<dbReference type="GO" id="GO:0005886">
    <property type="term" value="C:plasma membrane"/>
    <property type="evidence" value="ECO:0007669"/>
    <property type="project" value="UniProtKB-SubCell"/>
</dbReference>
<keyword evidence="3" id="KW-0813">Transport</keyword>
<dbReference type="FunFam" id="3.40.50.300:FF:000016">
    <property type="entry name" value="Oligopeptide ABC transporter ATP-binding component"/>
    <property type="match status" value="1"/>
</dbReference>
<dbReference type="InterPro" id="IPR013563">
    <property type="entry name" value="Oligopep_ABC_C"/>
</dbReference>
<reference evidence="7 8" key="1">
    <citation type="submission" date="2020-02" db="EMBL/GenBank/DDBJ databases">
        <title>Genome sequence of strain CCNWXJ40-4.</title>
        <authorList>
            <person name="Gao J."/>
            <person name="Sun J."/>
        </authorList>
    </citation>
    <scope>NUCLEOTIDE SEQUENCE [LARGE SCALE GENOMIC DNA]</scope>
    <source>
        <strain evidence="7 8">CCNWXJ 40-4</strain>
    </source>
</reference>
<dbReference type="PROSITE" id="PS00211">
    <property type="entry name" value="ABC_TRANSPORTER_1"/>
    <property type="match status" value="1"/>
</dbReference>
<dbReference type="PANTHER" id="PTHR43067:SF2">
    <property type="entry name" value="OLIGOPEPTIDE ABC TRANSPORTER, ATP-BINDING PROTEIN"/>
    <property type="match status" value="1"/>
</dbReference>
<keyword evidence="8" id="KW-1185">Reference proteome</keyword>
<keyword evidence="5 7" id="KW-0067">ATP-binding</keyword>
<dbReference type="InterPro" id="IPR003439">
    <property type="entry name" value="ABC_transporter-like_ATP-bd"/>
</dbReference>
<evidence type="ECO:0000256" key="1">
    <source>
        <dbReference type="ARBA" id="ARBA00004417"/>
    </source>
</evidence>
<dbReference type="GO" id="GO:0015833">
    <property type="term" value="P:peptide transport"/>
    <property type="evidence" value="ECO:0007669"/>
    <property type="project" value="InterPro"/>
</dbReference>
<dbReference type="InterPro" id="IPR003593">
    <property type="entry name" value="AAA+_ATPase"/>
</dbReference>
<name>A0A6G4WD78_9HYPH</name>
<evidence type="ECO:0000256" key="3">
    <source>
        <dbReference type="ARBA" id="ARBA00022448"/>
    </source>
</evidence>
<evidence type="ECO:0000259" key="6">
    <source>
        <dbReference type="PROSITE" id="PS50893"/>
    </source>
</evidence>
<dbReference type="InterPro" id="IPR027417">
    <property type="entry name" value="P-loop_NTPase"/>
</dbReference>
<dbReference type="CDD" id="cd03257">
    <property type="entry name" value="ABC_NikE_OppD_transporters"/>
    <property type="match status" value="1"/>
</dbReference>
<organism evidence="7 8">
    <name type="scientific">Allomesorhizobium camelthorni</name>
    <dbReference type="NCBI Taxonomy" id="475069"/>
    <lineage>
        <taxon>Bacteria</taxon>
        <taxon>Pseudomonadati</taxon>
        <taxon>Pseudomonadota</taxon>
        <taxon>Alphaproteobacteria</taxon>
        <taxon>Hyphomicrobiales</taxon>
        <taxon>Phyllobacteriaceae</taxon>
        <taxon>Allomesorhizobium</taxon>
    </lineage>
</organism>
<dbReference type="SUPFAM" id="SSF52540">
    <property type="entry name" value="P-loop containing nucleoside triphosphate hydrolases"/>
    <property type="match status" value="1"/>
</dbReference>
<dbReference type="RefSeq" id="WP_165029367.1">
    <property type="nucleotide sequence ID" value="NZ_JAAKZF010000021.1"/>
</dbReference>
<sequence>MNARPHADGSADVMLDVKNLRAYYVMKYFGTQREVRAVDDISLRVGRNEIYGLAGESSSGKTTFIKTIAAAIRPPLTVVGGSIRYSFLDRDIYRLDRAALSAIRWRHLSYIPQGSMNVLNPVRRVRESFIDFALPHMDLPKQRFFAAIVAHLERLQLAPGVLDAYPHELSGGMRQRIAIALATVCRPDFIIADEPTTALDVVVQKSVLELIREAQREIASSMIFVTHDMAVHANISDRLGIMYAGRLVEEAPTAEIFRSPKHPYTQHLIASLPRIGDLSAKRALTGAPPSLAEPPSGCRFHPRCPLAMDICRETHPELVSIDPRHRVACHAVSPAVRPDGVFGATAKQRTGLVQ</sequence>
<dbReference type="Pfam" id="PF00005">
    <property type="entry name" value="ABC_tran"/>
    <property type="match status" value="1"/>
</dbReference>
<feature type="domain" description="ABC transporter" evidence="6">
    <location>
        <begin position="20"/>
        <end position="269"/>
    </location>
</feature>
<dbReference type="GO" id="GO:0005524">
    <property type="term" value="F:ATP binding"/>
    <property type="evidence" value="ECO:0007669"/>
    <property type="project" value="UniProtKB-KW"/>
</dbReference>